<proteinExistence type="predicted"/>
<dbReference type="EMBL" id="SRSD01000001">
    <property type="protein sequence ID" value="KAA0894974.1"/>
    <property type="molecule type" value="Genomic_DNA"/>
</dbReference>
<accession>A0A5A9XPP7</accession>
<dbReference type="RefSeq" id="WP_149305559.1">
    <property type="nucleotide sequence ID" value="NZ_SRSD01000001.1"/>
</dbReference>
<name>A0A5A9XPP7_9BACT</name>
<evidence type="ECO:0000313" key="1">
    <source>
        <dbReference type="EMBL" id="KAA0894974.1"/>
    </source>
</evidence>
<evidence type="ECO:0000313" key="2">
    <source>
        <dbReference type="Proteomes" id="UP000324298"/>
    </source>
</evidence>
<protein>
    <submittedName>
        <fullName evidence="1">Uncharacterized protein</fullName>
    </submittedName>
</protein>
<keyword evidence="2" id="KW-1185">Reference proteome</keyword>
<reference evidence="1 2" key="1">
    <citation type="submission" date="2019-04" db="EMBL/GenBank/DDBJ databases">
        <title>Geobacter ruber sp. nov., ferric-reducing bacteria isolated from paddy soil.</title>
        <authorList>
            <person name="Xu Z."/>
            <person name="Masuda Y."/>
            <person name="Itoh H."/>
            <person name="Senoo K."/>
        </authorList>
    </citation>
    <scope>NUCLEOTIDE SEQUENCE [LARGE SCALE GENOMIC DNA]</scope>
    <source>
        <strain evidence="1 2">Red88</strain>
    </source>
</reference>
<dbReference type="Proteomes" id="UP000324298">
    <property type="component" value="Unassembled WGS sequence"/>
</dbReference>
<gene>
    <name evidence="1" type="ORF">ET418_00185</name>
</gene>
<dbReference type="AlphaFoldDB" id="A0A5A9XPP7"/>
<sequence length="60" mass="6682">MNCTIEQFEDVVAKFKFFAESVELELSSEADGLRQELVVVCAELLTTVREEIKAGSDSIL</sequence>
<comment type="caution">
    <text evidence="1">The sequence shown here is derived from an EMBL/GenBank/DDBJ whole genome shotgun (WGS) entry which is preliminary data.</text>
</comment>
<organism evidence="1 2">
    <name type="scientific">Oryzomonas rubra</name>
    <dbReference type="NCBI Taxonomy" id="2509454"/>
    <lineage>
        <taxon>Bacteria</taxon>
        <taxon>Pseudomonadati</taxon>
        <taxon>Thermodesulfobacteriota</taxon>
        <taxon>Desulfuromonadia</taxon>
        <taxon>Geobacterales</taxon>
        <taxon>Geobacteraceae</taxon>
        <taxon>Oryzomonas</taxon>
    </lineage>
</organism>
<dbReference type="OrthoDB" id="9877697at2"/>